<name>A0A6B0UH84_IXORI</name>
<protein>
    <submittedName>
        <fullName evidence="2">Putative secreted protein</fullName>
    </submittedName>
</protein>
<reference evidence="2" key="1">
    <citation type="submission" date="2019-12" db="EMBL/GenBank/DDBJ databases">
        <title>An insight into the sialome of adult female Ixodes ricinus ticks feeding for 6 days.</title>
        <authorList>
            <person name="Perner J."/>
            <person name="Ribeiro J.M.C."/>
        </authorList>
    </citation>
    <scope>NUCLEOTIDE SEQUENCE</scope>
    <source>
        <strain evidence="2">Semi-engorged</strain>
        <tissue evidence="2">Salivary glands</tissue>
    </source>
</reference>
<evidence type="ECO:0000313" key="2">
    <source>
        <dbReference type="EMBL" id="MXU86583.1"/>
    </source>
</evidence>
<sequence>MSSSKSSSSFASPFAAFATCFFCFCFLRDTDAFGLVACATATECSAPSDSSDSEDASSDSGVLSRHLGVVRNSFGLDFLVPVVFSAKSSEES</sequence>
<keyword evidence="1" id="KW-0732">Signal</keyword>
<evidence type="ECO:0000256" key="1">
    <source>
        <dbReference type="SAM" id="SignalP"/>
    </source>
</evidence>
<feature type="signal peptide" evidence="1">
    <location>
        <begin position="1"/>
        <end position="32"/>
    </location>
</feature>
<accession>A0A6B0UH84</accession>
<dbReference type="AlphaFoldDB" id="A0A6B0UH84"/>
<feature type="chain" id="PRO_5025482333" evidence="1">
    <location>
        <begin position="33"/>
        <end position="92"/>
    </location>
</feature>
<organism evidence="2">
    <name type="scientific">Ixodes ricinus</name>
    <name type="common">Common tick</name>
    <name type="synonym">Acarus ricinus</name>
    <dbReference type="NCBI Taxonomy" id="34613"/>
    <lineage>
        <taxon>Eukaryota</taxon>
        <taxon>Metazoa</taxon>
        <taxon>Ecdysozoa</taxon>
        <taxon>Arthropoda</taxon>
        <taxon>Chelicerata</taxon>
        <taxon>Arachnida</taxon>
        <taxon>Acari</taxon>
        <taxon>Parasitiformes</taxon>
        <taxon>Ixodida</taxon>
        <taxon>Ixodoidea</taxon>
        <taxon>Ixodidae</taxon>
        <taxon>Ixodinae</taxon>
        <taxon>Ixodes</taxon>
    </lineage>
</organism>
<dbReference type="EMBL" id="GIFC01004500">
    <property type="protein sequence ID" value="MXU86583.1"/>
    <property type="molecule type" value="Transcribed_RNA"/>
</dbReference>
<proteinExistence type="predicted"/>